<proteinExistence type="predicted"/>
<accession>A0ABS6B384</accession>
<dbReference type="Gene3D" id="3.10.180.10">
    <property type="entry name" value="2,3-Dihydroxybiphenyl 1,2-Dioxygenase, domain 1"/>
    <property type="match status" value="1"/>
</dbReference>
<dbReference type="Proteomes" id="UP000733379">
    <property type="component" value="Unassembled WGS sequence"/>
</dbReference>
<comment type="caution">
    <text evidence="2">The sequence shown here is derived from an EMBL/GenBank/DDBJ whole genome shotgun (WGS) entry which is preliminary data.</text>
</comment>
<gene>
    <name evidence="2" type="ORF">KO481_24890</name>
</gene>
<dbReference type="SUPFAM" id="SSF54593">
    <property type="entry name" value="Glyoxalase/Bleomycin resistance protein/Dihydroxybiphenyl dioxygenase"/>
    <property type="match status" value="1"/>
</dbReference>
<dbReference type="EMBL" id="JAHKNI010000008">
    <property type="protein sequence ID" value="MBU3064752.1"/>
    <property type="molecule type" value="Genomic_DNA"/>
</dbReference>
<name>A0ABS6B384_9NOCA</name>
<dbReference type="InterPro" id="IPR029068">
    <property type="entry name" value="Glyas_Bleomycin-R_OHBP_Dase"/>
</dbReference>
<evidence type="ECO:0000313" key="2">
    <source>
        <dbReference type="EMBL" id="MBU3064752.1"/>
    </source>
</evidence>
<organism evidence="2 3">
    <name type="scientific">Nocardia albiluteola</name>
    <dbReference type="NCBI Taxonomy" id="2842303"/>
    <lineage>
        <taxon>Bacteria</taxon>
        <taxon>Bacillati</taxon>
        <taxon>Actinomycetota</taxon>
        <taxon>Actinomycetes</taxon>
        <taxon>Mycobacteriales</taxon>
        <taxon>Nocardiaceae</taxon>
        <taxon>Nocardia</taxon>
    </lineage>
</organism>
<dbReference type="PROSITE" id="PS51819">
    <property type="entry name" value="VOC"/>
    <property type="match status" value="1"/>
</dbReference>
<reference evidence="2 3" key="1">
    <citation type="submission" date="2021-06" db="EMBL/GenBank/DDBJ databases">
        <title>Actinomycetes sequencing.</title>
        <authorList>
            <person name="Shan Q."/>
        </authorList>
    </citation>
    <scope>NUCLEOTIDE SEQUENCE [LARGE SCALE GENOMIC DNA]</scope>
    <source>
        <strain evidence="2 3">NEAU-G5</strain>
    </source>
</reference>
<dbReference type="Pfam" id="PF00903">
    <property type="entry name" value="Glyoxalase"/>
    <property type="match status" value="1"/>
</dbReference>
<evidence type="ECO:0000259" key="1">
    <source>
        <dbReference type="PROSITE" id="PS51819"/>
    </source>
</evidence>
<dbReference type="RefSeq" id="WP_215920134.1">
    <property type="nucleotide sequence ID" value="NZ_JAHKNI010000008.1"/>
</dbReference>
<sequence>MNDTAPLGTVVELHVPDFDPIRRFYTDIGFEILWEREPEDKKGYLVTRFQNNVLCFWCGNDSVYEQSYFKDFPSTTPRGYGVEVVIMVDDIEVVFDRLKDHDHLVSPLRLRAWGIRDFRVLDPFGFYLRFSEPLDIRDPRYAVE</sequence>
<feature type="domain" description="VOC" evidence="1">
    <location>
        <begin position="6"/>
        <end position="133"/>
    </location>
</feature>
<dbReference type="InterPro" id="IPR037523">
    <property type="entry name" value="VOC_core"/>
</dbReference>
<evidence type="ECO:0000313" key="3">
    <source>
        <dbReference type="Proteomes" id="UP000733379"/>
    </source>
</evidence>
<protein>
    <recommendedName>
        <fullName evidence="1">VOC domain-containing protein</fullName>
    </recommendedName>
</protein>
<dbReference type="InterPro" id="IPR004360">
    <property type="entry name" value="Glyas_Fos-R_dOase_dom"/>
</dbReference>
<keyword evidence="3" id="KW-1185">Reference proteome</keyword>